<organism evidence="2 3">
    <name type="scientific">Candidatus Aphodocola excrementigallinarum</name>
    <dbReference type="NCBI Taxonomy" id="2840670"/>
    <lineage>
        <taxon>Bacteria</taxon>
        <taxon>Bacillati</taxon>
        <taxon>Bacillota</taxon>
        <taxon>Bacilli</taxon>
        <taxon>Candidatus Aphodocola</taxon>
    </lineage>
</organism>
<feature type="domain" description="N-acetyltransferase" evidence="1">
    <location>
        <begin position="3"/>
        <end position="158"/>
    </location>
</feature>
<protein>
    <submittedName>
        <fullName evidence="2">GNAT family N-acetyltransferase</fullName>
    </submittedName>
</protein>
<evidence type="ECO:0000259" key="1">
    <source>
        <dbReference type="PROSITE" id="PS51186"/>
    </source>
</evidence>
<evidence type="ECO:0000313" key="3">
    <source>
        <dbReference type="Proteomes" id="UP000824074"/>
    </source>
</evidence>
<gene>
    <name evidence="2" type="ORF">IAB68_01380</name>
</gene>
<dbReference type="Pfam" id="PF00583">
    <property type="entry name" value="Acetyltransf_1"/>
    <property type="match status" value="1"/>
</dbReference>
<proteinExistence type="predicted"/>
<dbReference type="PANTHER" id="PTHR43072:SF60">
    <property type="entry name" value="L-2,4-DIAMINOBUTYRIC ACID ACETYLTRANSFERASE"/>
    <property type="match status" value="1"/>
</dbReference>
<comment type="caution">
    <text evidence="2">The sequence shown here is derived from an EMBL/GenBank/DDBJ whole genome shotgun (WGS) entry which is preliminary data.</text>
</comment>
<dbReference type="CDD" id="cd04301">
    <property type="entry name" value="NAT_SF"/>
    <property type="match status" value="1"/>
</dbReference>
<dbReference type="InterPro" id="IPR000182">
    <property type="entry name" value="GNAT_dom"/>
</dbReference>
<dbReference type="EMBL" id="DVMT01000015">
    <property type="protein sequence ID" value="HIU39940.1"/>
    <property type="molecule type" value="Genomic_DNA"/>
</dbReference>
<evidence type="ECO:0000313" key="2">
    <source>
        <dbReference type="EMBL" id="HIU39940.1"/>
    </source>
</evidence>
<sequence length="158" mass="18294">MDLKITKSTYEDAKEVNKLLTKLIVDEKKYDENINENCVVKSLYENFYNNDDVCLLVAKEKEHIIGYIYGYVQNNGDAKIDTVSVLDALYVEQDYRRLGVGIKLIDAFKNWSYEIGAKYIELKVCKENNSAINLYEKMGFTENKIIMVTKLGDNDETF</sequence>
<reference evidence="2" key="1">
    <citation type="submission" date="2020-10" db="EMBL/GenBank/DDBJ databases">
        <authorList>
            <person name="Gilroy R."/>
        </authorList>
    </citation>
    <scope>NUCLEOTIDE SEQUENCE</scope>
    <source>
        <strain evidence="2">CHK193-30670</strain>
    </source>
</reference>
<accession>A0A9D1LHN5</accession>
<dbReference type="PROSITE" id="PS51186">
    <property type="entry name" value="GNAT"/>
    <property type="match status" value="1"/>
</dbReference>
<name>A0A9D1LHN5_9FIRM</name>
<dbReference type="InterPro" id="IPR016181">
    <property type="entry name" value="Acyl_CoA_acyltransferase"/>
</dbReference>
<dbReference type="SUPFAM" id="SSF55729">
    <property type="entry name" value="Acyl-CoA N-acyltransferases (Nat)"/>
    <property type="match status" value="1"/>
</dbReference>
<dbReference type="PANTHER" id="PTHR43072">
    <property type="entry name" value="N-ACETYLTRANSFERASE"/>
    <property type="match status" value="1"/>
</dbReference>
<reference evidence="2" key="2">
    <citation type="journal article" date="2021" name="PeerJ">
        <title>Extensive microbial diversity within the chicken gut microbiome revealed by metagenomics and culture.</title>
        <authorList>
            <person name="Gilroy R."/>
            <person name="Ravi A."/>
            <person name="Getino M."/>
            <person name="Pursley I."/>
            <person name="Horton D.L."/>
            <person name="Alikhan N.F."/>
            <person name="Baker D."/>
            <person name="Gharbi K."/>
            <person name="Hall N."/>
            <person name="Watson M."/>
            <person name="Adriaenssens E.M."/>
            <person name="Foster-Nyarko E."/>
            <person name="Jarju S."/>
            <person name="Secka A."/>
            <person name="Antonio M."/>
            <person name="Oren A."/>
            <person name="Chaudhuri R.R."/>
            <person name="La Ragione R."/>
            <person name="Hildebrand F."/>
            <person name="Pallen M.J."/>
        </authorList>
    </citation>
    <scope>NUCLEOTIDE SEQUENCE</scope>
    <source>
        <strain evidence="2">CHK193-30670</strain>
    </source>
</reference>
<dbReference type="Gene3D" id="3.40.630.30">
    <property type="match status" value="1"/>
</dbReference>
<dbReference type="AlphaFoldDB" id="A0A9D1LHN5"/>
<dbReference type="GO" id="GO:0016747">
    <property type="term" value="F:acyltransferase activity, transferring groups other than amino-acyl groups"/>
    <property type="evidence" value="ECO:0007669"/>
    <property type="project" value="InterPro"/>
</dbReference>
<dbReference type="Proteomes" id="UP000824074">
    <property type="component" value="Unassembled WGS sequence"/>
</dbReference>